<feature type="domain" description="HAMP" evidence="8">
    <location>
        <begin position="279"/>
        <end position="331"/>
    </location>
</feature>
<dbReference type="Gene3D" id="6.10.340.10">
    <property type="match status" value="1"/>
</dbReference>
<dbReference type="SUPFAM" id="SSF58104">
    <property type="entry name" value="Methyl-accepting chemotaxis protein (MCP) signaling domain"/>
    <property type="match status" value="1"/>
</dbReference>
<accession>A0ABV5MJ18</accession>
<keyword evidence="3 5" id="KW-0807">Transducer</keyword>
<proteinExistence type="inferred from homology"/>
<dbReference type="PROSITE" id="PS50111">
    <property type="entry name" value="CHEMOTAXIS_TRANSDUC_2"/>
    <property type="match status" value="1"/>
</dbReference>
<keyword evidence="10" id="KW-1185">Reference proteome</keyword>
<dbReference type="SMART" id="SM00283">
    <property type="entry name" value="MA"/>
    <property type="match status" value="1"/>
</dbReference>
<gene>
    <name evidence="9" type="ORF">ACFFTR_37630</name>
</gene>
<evidence type="ECO:0000256" key="5">
    <source>
        <dbReference type="PROSITE-ProRule" id="PRU00284"/>
    </source>
</evidence>
<keyword evidence="6" id="KW-0472">Membrane</keyword>
<keyword evidence="1 6" id="KW-0812">Transmembrane</keyword>
<evidence type="ECO:0000313" key="9">
    <source>
        <dbReference type="EMBL" id="MFB9448831.1"/>
    </source>
</evidence>
<feature type="domain" description="Methyl-accepting transducer" evidence="7">
    <location>
        <begin position="368"/>
        <end position="494"/>
    </location>
</feature>
<reference evidence="9 10" key="1">
    <citation type="submission" date="2024-09" db="EMBL/GenBank/DDBJ databases">
        <authorList>
            <person name="Sun Q."/>
            <person name="Mori K."/>
        </authorList>
    </citation>
    <scope>NUCLEOTIDE SEQUENCE [LARGE SCALE GENOMIC DNA]</scope>
    <source>
        <strain evidence="9 10">JCM 3307</strain>
    </source>
</reference>
<dbReference type="SUPFAM" id="SSF141371">
    <property type="entry name" value="PilZ domain-like"/>
    <property type="match status" value="1"/>
</dbReference>
<evidence type="ECO:0000256" key="1">
    <source>
        <dbReference type="ARBA" id="ARBA00022692"/>
    </source>
</evidence>
<dbReference type="InterPro" id="IPR003660">
    <property type="entry name" value="HAMP_dom"/>
</dbReference>
<dbReference type="RefSeq" id="WP_223094001.1">
    <property type="nucleotide sequence ID" value="NZ_CP061913.1"/>
</dbReference>
<evidence type="ECO:0000259" key="7">
    <source>
        <dbReference type="PROSITE" id="PS50111"/>
    </source>
</evidence>
<dbReference type="InterPro" id="IPR009875">
    <property type="entry name" value="PilZ_domain"/>
</dbReference>
<evidence type="ECO:0000256" key="6">
    <source>
        <dbReference type="SAM" id="Phobius"/>
    </source>
</evidence>
<evidence type="ECO:0000256" key="2">
    <source>
        <dbReference type="ARBA" id="ARBA00022989"/>
    </source>
</evidence>
<name>A0ABV5MJ18_9ACTN</name>
<dbReference type="InterPro" id="IPR004089">
    <property type="entry name" value="MCPsignal_dom"/>
</dbReference>
<dbReference type="Proteomes" id="UP001589608">
    <property type="component" value="Unassembled WGS sequence"/>
</dbReference>
<dbReference type="Pfam" id="PF07238">
    <property type="entry name" value="PilZ"/>
    <property type="match status" value="1"/>
</dbReference>
<keyword evidence="2 6" id="KW-1133">Transmembrane helix</keyword>
<sequence>MSVSRRPALLVPMLWLSDRVRTSTRLAVLVVVLLVPGLGTTYAYTTSVGNQLGFAAGERTGTEVVLPALTAMTELASGRSPDLSALPGSLPSGGGPAAADAVATLITDVGNSSGLILDPDLDTYYVMDALVVELPRALAVAAGVAAPDTTAPLADRVAAQAVRAGRLDDAAAALRTGSKTAVANTADGALAGDLQPLGAAADALTALSATLTKGLATPGPVDASAAAAAIRQAIGPATGALQRLLGERYDRLSRDRTINLTVTSVTAVLAIWFAASVWWRTRHDVQLAVGAVTATAQGDLSAREVPAGRDELGDIGRALERSRQRLVEQEEQLGRAQRIREEQLHASFEQQREGQRQLRERAQSVVDESVGAISAELEDVVGQVGEVRQAARTIEERVTEADRATASVMARAAEAERVVAALGERLRQVDATSQLIAGIAAQTRLLALNATIEAARAGEAGRGFTVVANEVKDLAGSTAESTERIAATISELERTAAQMNGTIRAMVTGVGGIGECTGVLHTVAQDQHATVERLTGRVGETMERIRGMSALAEKLERRHAERIAASGPVRFGVDGGSEFVTGELMDLSTGGLRACTEGDVPVRSGDTVVVELNLGGPVTRTHAQVMHVVRQGPQTEVGMQLLTPSPEVVERIRRFVDASG</sequence>
<dbReference type="EMBL" id="JBHMCA010000060">
    <property type="protein sequence ID" value="MFB9448831.1"/>
    <property type="molecule type" value="Genomic_DNA"/>
</dbReference>
<evidence type="ECO:0000256" key="3">
    <source>
        <dbReference type="ARBA" id="ARBA00023224"/>
    </source>
</evidence>
<organism evidence="9 10">
    <name type="scientific">Dactylosporangium vinaceum</name>
    <dbReference type="NCBI Taxonomy" id="53362"/>
    <lineage>
        <taxon>Bacteria</taxon>
        <taxon>Bacillati</taxon>
        <taxon>Actinomycetota</taxon>
        <taxon>Actinomycetes</taxon>
        <taxon>Micromonosporales</taxon>
        <taxon>Micromonosporaceae</taxon>
        <taxon>Dactylosporangium</taxon>
    </lineage>
</organism>
<dbReference type="Gene3D" id="2.40.10.220">
    <property type="entry name" value="predicted glycosyltransferase like domains"/>
    <property type="match status" value="1"/>
</dbReference>
<dbReference type="Gene3D" id="1.10.287.950">
    <property type="entry name" value="Methyl-accepting chemotaxis protein"/>
    <property type="match status" value="1"/>
</dbReference>
<evidence type="ECO:0000313" key="10">
    <source>
        <dbReference type="Proteomes" id="UP001589608"/>
    </source>
</evidence>
<feature type="transmembrane region" description="Helical" evidence="6">
    <location>
        <begin position="26"/>
        <end position="44"/>
    </location>
</feature>
<dbReference type="PANTHER" id="PTHR32089">
    <property type="entry name" value="METHYL-ACCEPTING CHEMOTAXIS PROTEIN MCPB"/>
    <property type="match status" value="1"/>
</dbReference>
<dbReference type="PROSITE" id="PS50885">
    <property type="entry name" value="HAMP"/>
    <property type="match status" value="1"/>
</dbReference>
<evidence type="ECO:0000256" key="4">
    <source>
        <dbReference type="ARBA" id="ARBA00029447"/>
    </source>
</evidence>
<comment type="caution">
    <text evidence="9">The sequence shown here is derived from an EMBL/GenBank/DDBJ whole genome shotgun (WGS) entry which is preliminary data.</text>
</comment>
<evidence type="ECO:0000259" key="8">
    <source>
        <dbReference type="PROSITE" id="PS50885"/>
    </source>
</evidence>
<dbReference type="PANTHER" id="PTHR32089:SF112">
    <property type="entry name" value="LYSOZYME-LIKE PROTEIN-RELATED"/>
    <property type="match status" value="1"/>
</dbReference>
<protein>
    <submittedName>
        <fullName evidence="9">Methyl-accepting chemotaxis protein</fullName>
    </submittedName>
</protein>
<comment type="similarity">
    <text evidence="4">Belongs to the methyl-accepting chemotaxis (MCP) protein family.</text>
</comment>
<dbReference type="Pfam" id="PF00015">
    <property type="entry name" value="MCPsignal"/>
    <property type="match status" value="1"/>
</dbReference>